<evidence type="ECO:0000313" key="3">
    <source>
        <dbReference type="Proteomes" id="UP001228376"/>
    </source>
</evidence>
<dbReference type="EMBL" id="JAROCA020000002">
    <property type="protein sequence ID" value="MDY0406835.1"/>
    <property type="molecule type" value="Genomic_DNA"/>
</dbReference>
<feature type="transmembrane region" description="Helical" evidence="1">
    <location>
        <begin position="110"/>
        <end position="129"/>
    </location>
</feature>
<name>A0ABU5CKT2_9BACI</name>
<gene>
    <name evidence="2" type="ORF">P5G51_017045</name>
</gene>
<proteinExistence type="predicted"/>
<feature type="transmembrane region" description="Helical" evidence="1">
    <location>
        <begin position="80"/>
        <end position="98"/>
    </location>
</feature>
<accession>A0ABU5CKT2</accession>
<keyword evidence="3" id="KW-1185">Reference proteome</keyword>
<keyword evidence="1" id="KW-0472">Membrane</keyword>
<reference evidence="2 3" key="1">
    <citation type="submission" date="2023-10" db="EMBL/GenBank/DDBJ databases">
        <title>179-bfca-hs.</title>
        <authorList>
            <person name="Miliotis G."/>
            <person name="Sengupta P."/>
            <person name="Hameed A."/>
            <person name="Chuvochina M."/>
            <person name="Mcdonagh F."/>
            <person name="Simpson A.C."/>
            <person name="Singh N.K."/>
            <person name="Rekha P.D."/>
            <person name="Raman K."/>
            <person name="Hugenholtz P."/>
            <person name="Venkateswaran K."/>
        </authorList>
    </citation>
    <scope>NUCLEOTIDE SEQUENCE [LARGE SCALE GENOMIC DNA]</scope>
    <source>
        <strain evidence="2 3">179-BFC-A-HS</strain>
    </source>
</reference>
<feature type="transmembrane region" description="Helical" evidence="1">
    <location>
        <begin position="39"/>
        <end position="60"/>
    </location>
</feature>
<organism evidence="2 3">
    <name type="scientific">Tigheibacillus jepli</name>
    <dbReference type="NCBI Taxonomy" id="3035914"/>
    <lineage>
        <taxon>Bacteria</taxon>
        <taxon>Bacillati</taxon>
        <taxon>Bacillota</taxon>
        <taxon>Bacilli</taxon>
        <taxon>Bacillales</taxon>
        <taxon>Bacillaceae</taxon>
        <taxon>Tigheibacillus</taxon>
    </lineage>
</organism>
<evidence type="ECO:0000256" key="1">
    <source>
        <dbReference type="SAM" id="Phobius"/>
    </source>
</evidence>
<feature type="transmembrane region" description="Helical" evidence="1">
    <location>
        <begin position="6"/>
        <end position="27"/>
    </location>
</feature>
<evidence type="ECO:0000313" key="2">
    <source>
        <dbReference type="EMBL" id="MDY0406835.1"/>
    </source>
</evidence>
<keyword evidence="1" id="KW-1133">Transmembrane helix</keyword>
<keyword evidence="1" id="KW-0812">Transmembrane</keyword>
<sequence>MVQLQVLQKIGILTVSMLLGYVYYFWISREDRSVKLQNGSLMASMLINFVIYLWVGKIVMHGLLFIQDPLAVLAYPSDARAFYFATGLSFIHVIGLIIRKGWPAMRVFTAFFPAFFAASFVFECIQILVLHQGIGWEYLALLMLLLLVHMVCSERCFSSNLVFGCCCAGAQGNLY</sequence>
<dbReference type="RefSeq" id="WP_320385083.1">
    <property type="nucleotide sequence ID" value="NZ_JAROCA020000002.1"/>
</dbReference>
<feature type="transmembrane region" description="Helical" evidence="1">
    <location>
        <begin position="135"/>
        <end position="152"/>
    </location>
</feature>
<comment type="caution">
    <text evidence="2">The sequence shown here is derived from an EMBL/GenBank/DDBJ whole genome shotgun (WGS) entry which is preliminary data.</text>
</comment>
<protein>
    <submittedName>
        <fullName evidence="2">Uncharacterized protein</fullName>
    </submittedName>
</protein>
<dbReference type="Proteomes" id="UP001228376">
    <property type="component" value="Unassembled WGS sequence"/>
</dbReference>